<evidence type="ECO:0000313" key="3">
    <source>
        <dbReference type="Proteomes" id="UP001197974"/>
    </source>
</evidence>
<dbReference type="RefSeq" id="WP_306020484.1">
    <property type="nucleotide sequence ID" value="NZ_CP129013.1"/>
</dbReference>
<evidence type="ECO:0000256" key="1">
    <source>
        <dbReference type="SAM" id="Phobius"/>
    </source>
</evidence>
<dbReference type="Pfam" id="PF12389">
    <property type="entry name" value="Peptidase_M73"/>
    <property type="match status" value="1"/>
</dbReference>
<reference evidence="2 3" key="1">
    <citation type="submission" date="2023-06" db="EMBL/GenBank/DDBJ databases">
        <title>Five Gram-positive bacteria isolated from mangrove sediments in Shenzhen, Guangdong, China.</title>
        <authorList>
            <person name="Yu S."/>
            <person name="Zheng W."/>
            <person name="Huang Y."/>
        </authorList>
    </citation>
    <scope>NUCLEOTIDE SEQUENCE [LARGE SCALE GENOMIC DNA]</scope>
    <source>
        <strain evidence="2 3">SaN35-3</strain>
    </source>
</reference>
<keyword evidence="1" id="KW-1133">Transmembrane helix</keyword>
<evidence type="ECO:0000313" key="2">
    <source>
        <dbReference type="EMBL" id="WLR43912.1"/>
    </source>
</evidence>
<keyword evidence="1" id="KW-0812">Transmembrane</keyword>
<dbReference type="InterPro" id="IPR022121">
    <property type="entry name" value="Peptidase_M73_camelysin"/>
</dbReference>
<keyword evidence="3" id="KW-1185">Reference proteome</keyword>
<protein>
    <submittedName>
        <fullName evidence="2">TasA family protein</fullName>
    </submittedName>
</protein>
<keyword evidence="1" id="KW-0472">Membrane</keyword>
<gene>
    <name evidence="2" type="ORF">LC087_07305</name>
</gene>
<organism evidence="2 3">
    <name type="scientific">Bacillus carboniphilus</name>
    <dbReference type="NCBI Taxonomy" id="86663"/>
    <lineage>
        <taxon>Bacteria</taxon>
        <taxon>Bacillati</taxon>
        <taxon>Bacillota</taxon>
        <taxon>Bacilli</taxon>
        <taxon>Bacillales</taxon>
        <taxon>Bacillaceae</taxon>
        <taxon>Bacillus</taxon>
    </lineage>
</organism>
<accession>A0ABY9JWX6</accession>
<feature type="transmembrane region" description="Helical" evidence="1">
    <location>
        <begin position="185"/>
        <end position="204"/>
    </location>
</feature>
<proteinExistence type="predicted"/>
<dbReference type="NCBIfam" id="TIGR01167">
    <property type="entry name" value="LPXTG_anchor"/>
    <property type="match status" value="1"/>
</dbReference>
<dbReference type="Proteomes" id="UP001197974">
    <property type="component" value="Chromosome"/>
</dbReference>
<name>A0ABY9JWX6_9BACI</name>
<dbReference type="EMBL" id="CP129013">
    <property type="protein sequence ID" value="WLR43912.1"/>
    <property type="molecule type" value="Genomic_DNA"/>
</dbReference>
<sequence length="235" mass="26407">MANKKYIILFISFMSAIFFYIPSAQGMEQLPPIKLTTDLSSSGEVFINVDNVKPGDWMPRSISVTNQGSADFRYTATAKRSKGSKKFYEQLDLKVVHENLVLYEGKLSDFTGLEPRMIKMNQTEELFFTITVPYELGNEFQGLISEIELQFFSPDPLGYGGGDGGGLIGDPSKSGWLPQTATQSFNILAVGFMLLIFGIFLQIAKRNEKRVFFLGSFVLYKEQSELVKALRSLWS</sequence>